<feature type="compositionally biased region" description="Low complexity" evidence="1">
    <location>
        <begin position="320"/>
        <end position="329"/>
    </location>
</feature>
<feature type="compositionally biased region" description="Polar residues" evidence="1">
    <location>
        <begin position="342"/>
        <end position="352"/>
    </location>
</feature>
<feature type="transmembrane region" description="Helical" evidence="2">
    <location>
        <begin position="39"/>
        <end position="57"/>
    </location>
</feature>
<protein>
    <submittedName>
        <fullName evidence="3">Uncharacterized protein</fullName>
    </submittedName>
</protein>
<accession>A0A0C3B3L6</accession>
<feature type="compositionally biased region" description="Basic and acidic residues" evidence="1">
    <location>
        <begin position="490"/>
        <end position="530"/>
    </location>
</feature>
<evidence type="ECO:0000313" key="3">
    <source>
        <dbReference type="EMBL" id="KIM31420.1"/>
    </source>
</evidence>
<feature type="region of interest" description="Disordered" evidence="1">
    <location>
        <begin position="431"/>
        <end position="464"/>
    </location>
</feature>
<keyword evidence="4" id="KW-1185">Reference proteome</keyword>
<keyword evidence="2" id="KW-0472">Membrane</keyword>
<feature type="region of interest" description="Disordered" evidence="1">
    <location>
        <begin position="696"/>
        <end position="717"/>
    </location>
</feature>
<feature type="compositionally biased region" description="Polar residues" evidence="1">
    <location>
        <begin position="811"/>
        <end position="822"/>
    </location>
</feature>
<feature type="compositionally biased region" description="Polar residues" evidence="1">
    <location>
        <begin position="784"/>
        <end position="794"/>
    </location>
</feature>
<evidence type="ECO:0000313" key="4">
    <source>
        <dbReference type="Proteomes" id="UP000054097"/>
    </source>
</evidence>
<feature type="region of interest" description="Disordered" evidence="1">
    <location>
        <begin position="489"/>
        <end position="530"/>
    </location>
</feature>
<name>A0A0C3B3L6_SERVB</name>
<keyword evidence="2" id="KW-1133">Transmembrane helix</keyword>
<organism evidence="3 4">
    <name type="scientific">Serendipita vermifera MAFF 305830</name>
    <dbReference type="NCBI Taxonomy" id="933852"/>
    <lineage>
        <taxon>Eukaryota</taxon>
        <taxon>Fungi</taxon>
        <taxon>Dikarya</taxon>
        <taxon>Basidiomycota</taxon>
        <taxon>Agaricomycotina</taxon>
        <taxon>Agaricomycetes</taxon>
        <taxon>Sebacinales</taxon>
        <taxon>Serendipitaceae</taxon>
        <taxon>Serendipita</taxon>
    </lineage>
</organism>
<reference evidence="4" key="2">
    <citation type="submission" date="2015-01" db="EMBL/GenBank/DDBJ databases">
        <title>Evolutionary Origins and Diversification of the Mycorrhizal Mutualists.</title>
        <authorList>
            <consortium name="DOE Joint Genome Institute"/>
            <consortium name="Mycorrhizal Genomics Consortium"/>
            <person name="Kohler A."/>
            <person name="Kuo A."/>
            <person name="Nagy L.G."/>
            <person name="Floudas D."/>
            <person name="Copeland A."/>
            <person name="Barry K.W."/>
            <person name="Cichocki N."/>
            <person name="Veneault-Fourrey C."/>
            <person name="LaButti K."/>
            <person name="Lindquist E.A."/>
            <person name="Lipzen A."/>
            <person name="Lundell T."/>
            <person name="Morin E."/>
            <person name="Murat C."/>
            <person name="Riley R."/>
            <person name="Ohm R."/>
            <person name="Sun H."/>
            <person name="Tunlid A."/>
            <person name="Henrissat B."/>
            <person name="Grigoriev I.V."/>
            <person name="Hibbett D.S."/>
            <person name="Martin F."/>
        </authorList>
    </citation>
    <scope>NUCLEOTIDE SEQUENCE [LARGE SCALE GENOMIC DNA]</scope>
    <source>
        <strain evidence="4">MAFF 305830</strain>
    </source>
</reference>
<feature type="region of interest" description="Disordered" evidence="1">
    <location>
        <begin position="185"/>
        <end position="207"/>
    </location>
</feature>
<feature type="region of interest" description="Disordered" evidence="1">
    <location>
        <begin position="983"/>
        <end position="1049"/>
    </location>
</feature>
<feature type="region of interest" description="Disordered" evidence="1">
    <location>
        <begin position="845"/>
        <end position="869"/>
    </location>
</feature>
<dbReference type="EMBL" id="KN824282">
    <property type="protein sequence ID" value="KIM31420.1"/>
    <property type="molecule type" value="Genomic_DNA"/>
</dbReference>
<dbReference type="AlphaFoldDB" id="A0A0C3B3L6"/>
<evidence type="ECO:0000256" key="1">
    <source>
        <dbReference type="SAM" id="MobiDB-lite"/>
    </source>
</evidence>
<reference evidence="3 4" key="1">
    <citation type="submission" date="2014-04" db="EMBL/GenBank/DDBJ databases">
        <authorList>
            <consortium name="DOE Joint Genome Institute"/>
            <person name="Kuo A."/>
            <person name="Zuccaro A."/>
            <person name="Kohler A."/>
            <person name="Nagy L.G."/>
            <person name="Floudas D."/>
            <person name="Copeland A."/>
            <person name="Barry K.W."/>
            <person name="Cichocki N."/>
            <person name="Veneault-Fourrey C."/>
            <person name="LaButti K."/>
            <person name="Lindquist E.A."/>
            <person name="Lipzen A."/>
            <person name="Lundell T."/>
            <person name="Morin E."/>
            <person name="Murat C."/>
            <person name="Sun H."/>
            <person name="Tunlid A."/>
            <person name="Henrissat B."/>
            <person name="Grigoriev I.V."/>
            <person name="Hibbett D.S."/>
            <person name="Martin F."/>
            <person name="Nordberg H.P."/>
            <person name="Cantor M.N."/>
            <person name="Hua S.X."/>
        </authorList>
    </citation>
    <scope>NUCLEOTIDE SEQUENCE [LARGE SCALE GENOMIC DNA]</scope>
    <source>
        <strain evidence="3 4">MAFF 305830</strain>
    </source>
</reference>
<dbReference type="OrthoDB" id="2548929at2759"/>
<feature type="region of interest" description="Disordered" evidence="1">
    <location>
        <begin position="287"/>
        <end position="385"/>
    </location>
</feature>
<dbReference type="Proteomes" id="UP000054097">
    <property type="component" value="Unassembled WGS sequence"/>
</dbReference>
<dbReference type="HOGENOM" id="CLU_330406_0_0_1"/>
<keyword evidence="2" id="KW-0812">Transmembrane</keyword>
<feature type="compositionally biased region" description="Polar residues" evidence="1">
    <location>
        <begin position="194"/>
        <end position="207"/>
    </location>
</feature>
<feature type="compositionally biased region" description="Pro residues" evidence="1">
    <location>
        <begin position="998"/>
        <end position="1008"/>
    </location>
</feature>
<gene>
    <name evidence="3" type="ORF">M408DRAFT_327633</name>
</gene>
<feature type="compositionally biased region" description="Basic and acidic residues" evidence="1">
    <location>
        <begin position="795"/>
        <end position="806"/>
    </location>
</feature>
<feature type="compositionally biased region" description="Polar residues" evidence="1">
    <location>
        <begin position="365"/>
        <end position="385"/>
    </location>
</feature>
<proteinExistence type="predicted"/>
<dbReference type="STRING" id="933852.A0A0C3B3L6"/>
<evidence type="ECO:0000256" key="2">
    <source>
        <dbReference type="SAM" id="Phobius"/>
    </source>
</evidence>
<feature type="region of interest" description="Disordered" evidence="1">
    <location>
        <begin position="779"/>
        <end position="831"/>
    </location>
</feature>
<sequence>MGLLSASLTALYVRDSSYLPSLPSIPRLPDPRALVSGSTVFFGLVCLIVVFILAYVTNPSESSFRTFLTEEAFRRHLRKVNAAEDDEDDGLDYLDDPPTLTRVRDGKGKIYKLPRNRLLPSMPSITRTPRVHFTSRVSIAVHTPAHVFRSYGLCTIAVTQQVDTASPFTCLNGNRINGHHPHSYVHSQHGHIGSHTNQYSQVETGGSRNPKVRGTWFIGAFGKWWIGGDLEFMKDDLLLSAVTGNTTITGEEAGQADGELKSGHYDIRVLDEANAFEGLPLKPRALAIAPPAPPTASTPIATHGAGKTRSRASTRSVKQTATPLPSRSSTPPPSIAKGNGSVHRSNGAPSSPRNERSQAGRKSRSNSNANTIQSNSVPDDISQSPDMTNIMQEISKSQAAVQEMRDHLTAFQSQAFSSHAALRLTLEEYRSRKKQEDAARLDLKSRTKTLEENKRHADTGRRDAEKRLKAAQAARDSTSNRMQRLTSEIESMKKRMGTGEEKVQKSKQDMERSEEEHNEEMEKKRAEARTLEESVSAFGAKAKELEDALAVEKERLTELKEEVERRKQQHHQQQQAALALVLQMQQRNVPLGNGFVSMEDVGVGTAEQPPPSNWTGFPPVHNHTHNYNSSHAHTLSAPFNPFEPSNAYVTSNRRPSAEHVPTMENGTNPASASARMRSLSLGELTSLIPKVPMEVQQSSLGPGDAGFSPFNADDRDQVMPLQDNRSYSSLGVTATSLLPANLVNSIETESPAPLHTASSTLPDSRAESRWRASMWPFKSDHLSKSTPAPASSNATRREFDPFDAKRATPFKASTASLEQTVSMPEEPKPLARRWFSKSTTASMASSTAEGFEPASQVISAPEGSTAASKSRLNPDAKVFSLPKGRNLLSSALWTPGGVVMPPVTNVRPAPLHMLPSELSSSFSSSSSLPISTPAAAATTTATAAPASKLRFRGLFSSPFAPSPAEREALQRALEKNLSHDRISVASDGSGEGASLRLPPSPFGLPPPGASLFNLDEEDADADASWGKVLKSANPRKGSIGESIARQMTR</sequence>